<comment type="caution">
    <text evidence="2">The sequence shown here is derived from an EMBL/GenBank/DDBJ whole genome shotgun (WGS) entry which is preliminary data.</text>
</comment>
<sequence>MLVFFFLSSTCPLGRLSDSYLPGVLVNTCSTSLPTGGGFQMNQQITKHHDTIWDKPFSKLAYLLLDPLFLLKIKHSTHQKHSSCPGPIQKHWLRKRRLEGILEMIVLLATSACQFAEPASLIPLHYDVTPCILLCMDEVIDESGNLTEVGVDKEGL</sequence>
<evidence type="ECO:0000256" key="1">
    <source>
        <dbReference type="SAM" id="SignalP"/>
    </source>
</evidence>
<feature type="chain" id="PRO_5005568034" evidence="1">
    <location>
        <begin position="17"/>
        <end position="156"/>
    </location>
</feature>
<protein>
    <submittedName>
        <fullName evidence="2">Putative signal peptide protein</fullName>
    </submittedName>
</protein>
<accession>A0A0L6UPV3</accession>
<keyword evidence="3" id="KW-1185">Reference proteome</keyword>
<name>A0A0L6UPV3_9BASI</name>
<proteinExistence type="predicted"/>
<dbReference type="EMBL" id="LAVV01009891">
    <property type="protein sequence ID" value="KNZ49840.1"/>
    <property type="molecule type" value="Genomic_DNA"/>
</dbReference>
<feature type="signal peptide" evidence="1">
    <location>
        <begin position="1"/>
        <end position="16"/>
    </location>
</feature>
<gene>
    <name evidence="2" type="ORF">VP01_4751g1</name>
</gene>
<dbReference type="Proteomes" id="UP000037035">
    <property type="component" value="Unassembled WGS sequence"/>
</dbReference>
<dbReference type="VEuPathDB" id="FungiDB:VP01_4751g1"/>
<dbReference type="AlphaFoldDB" id="A0A0L6UPV3"/>
<evidence type="ECO:0000313" key="2">
    <source>
        <dbReference type="EMBL" id="KNZ49840.1"/>
    </source>
</evidence>
<organism evidence="2 3">
    <name type="scientific">Puccinia sorghi</name>
    <dbReference type="NCBI Taxonomy" id="27349"/>
    <lineage>
        <taxon>Eukaryota</taxon>
        <taxon>Fungi</taxon>
        <taxon>Dikarya</taxon>
        <taxon>Basidiomycota</taxon>
        <taxon>Pucciniomycotina</taxon>
        <taxon>Pucciniomycetes</taxon>
        <taxon>Pucciniales</taxon>
        <taxon>Pucciniaceae</taxon>
        <taxon>Puccinia</taxon>
    </lineage>
</organism>
<evidence type="ECO:0000313" key="3">
    <source>
        <dbReference type="Proteomes" id="UP000037035"/>
    </source>
</evidence>
<reference evidence="2 3" key="1">
    <citation type="submission" date="2015-08" db="EMBL/GenBank/DDBJ databases">
        <title>Next Generation Sequencing and Analysis of the Genome of Puccinia sorghi L Schw, the Causal Agent of Maize Common Rust.</title>
        <authorList>
            <person name="Rochi L."/>
            <person name="Burguener G."/>
            <person name="Darino M."/>
            <person name="Turjanski A."/>
            <person name="Kreff E."/>
            <person name="Dieguez M.J."/>
            <person name="Sacco F."/>
        </authorList>
    </citation>
    <scope>NUCLEOTIDE SEQUENCE [LARGE SCALE GENOMIC DNA]</scope>
    <source>
        <strain evidence="2 3">RO10H11247</strain>
    </source>
</reference>
<keyword evidence="1" id="KW-0732">Signal</keyword>